<keyword evidence="7" id="KW-1185">Reference proteome</keyword>
<keyword evidence="5" id="KW-1003">Cell membrane</keyword>
<dbReference type="Proteomes" id="UP001500141">
    <property type="component" value="Unassembled WGS sequence"/>
</dbReference>
<dbReference type="Pfam" id="PF01925">
    <property type="entry name" value="TauE"/>
    <property type="match status" value="1"/>
</dbReference>
<sequence>MKSMTVTIILSLVLIGLLAGVLSGLVGVGGGIIMVPLLVLLLGFNQHQAQGTSLTVLVVPVTALAVFNYYKEGYINWKYAAIIAVFFVVGSYFGSKLAVSIDQKMLKKIFAAILILVAGKMLLEK</sequence>
<dbReference type="EMBL" id="BAABIP010000022">
    <property type="protein sequence ID" value="GAA4774576.1"/>
    <property type="molecule type" value="Genomic_DNA"/>
</dbReference>
<organism evidence="6 7">
    <name type="scientific">Flavobacterium hankyongi</name>
    <dbReference type="NCBI Taxonomy" id="1176532"/>
    <lineage>
        <taxon>Bacteria</taxon>
        <taxon>Pseudomonadati</taxon>
        <taxon>Bacteroidota</taxon>
        <taxon>Flavobacteriia</taxon>
        <taxon>Flavobacteriales</taxon>
        <taxon>Flavobacteriaceae</taxon>
        <taxon>Flavobacterium</taxon>
    </lineage>
</organism>
<dbReference type="PANTHER" id="PTHR43701">
    <property type="entry name" value="MEMBRANE TRANSPORTER PROTEIN MJ0441-RELATED"/>
    <property type="match status" value="1"/>
</dbReference>
<keyword evidence="4 5" id="KW-0472">Membrane</keyword>
<name>A0ABP9A6T4_9FLAO</name>
<feature type="transmembrane region" description="Helical" evidence="5">
    <location>
        <begin position="6"/>
        <end position="39"/>
    </location>
</feature>
<gene>
    <name evidence="6" type="ORF">GCM10023230_26600</name>
</gene>
<comment type="subcellular location">
    <subcellularLocation>
        <location evidence="5">Cell membrane</location>
        <topology evidence="5">Multi-pass membrane protein</topology>
    </subcellularLocation>
    <subcellularLocation>
        <location evidence="1">Membrane</location>
        <topology evidence="1">Multi-pass membrane protein</topology>
    </subcellularLocation>
</comment>
<evidence type="ECO:0000313" key="7">
    <source>
        <dbReference type="Proteomes" id="UP001500141"/>
    </source>
</evidence>
<evidence type="ECO:0000256" key="2">
    <source>
        <dbReference type="ARBA" id="ARBA00022692"/>
    </source>
</evidence>
<feature type="transmembrane region" description="Helical" evidence="5">
    <location>
        <begin position="51"/>
        <end position="70"/>
    </location>
</feature>
<proteinExistence type="inferred from homology"/>
<feature type="transmembrane region" description="Helical" evidence="5">
    <location>
        <begin position="105"/>
        <end position="123"/>
    </location>
</feature>
<reference evidence="7" key="1">
    <citation type="journal article" date="2019" name="Int. J. Syst. Evol. Microbiol.">
        <title>The Global Catalogue of Microorganisms (GCM) 10K type strain sequencing project: providing services to taxonomists for standard genome sequencing and annotation.</title>
        <authorList>
            <consortium name="The Broad Institute Genomics Platform"/>
            <consortium name="The Broad Institute Genome Sequencing Center for Infectious Disease"/>
            <person name="Wu L."/>
            <person name="Ma J."/>
        </authorList>
    </citation>
    <scope>NUCLEOTIDE SEQUENCE [LARGE SCALE GENOMIC DNA]</scope>
    <source>
        <strain evidence="7">JCM 18198</strain>
    </source>
</reference>
<accession>A0ABP9A6T4</accession>
<dbReference type="InterPro" id="IPR051598">
    <property type="entry name" value="TSUP/Inactive_protease-like"/>
</dbReference>
<dbReference type="InterPro" id="IPR002781">
    <property type="entry name" value="TM_pro_TauE-like"/>
</dbReference>
<evidence type="ECO:0000256" key="4">
    <source>
        <dbReference type="ARBA" id="ARBA00023136"/>
    </source>
</evidence>
<evidence type="ECO:0000313" key="6">
    <source>
        <dbReference type="EMBL" id="GAA4774576.1"/>
    </source>
</evidence>
<protein>
    <recommendedName>
        <fullName evidence="5">Probable membrane transporter protein</fullName>
    </recommendedName>
</protein>
<comment type="caution">
    <text evidence="6">The sequence shown here is derived from an EMBL/GenBank/DDBJ whole genome shotgun (WGS) entry which is preliminary data.</text>
</comment>
<keyword evidence="2 5" id="KW-0812">Transmembrane</keyword>
<dbReference type="PANTHER" id="PTHR43701:SF2">
    <property type="entry name" value="MEMBRANE TRANSPORTER PROTEIN YJNA-RELATED"/>
    <property type="match status" value="1"/>
</dbReference>
<keyword evidence="3 5" id="KW-1133">Transmembrane helix</keyword>
<feature type="transmembrane region" description="Helical" evidence="5">
    <location>
        <begin position="76"/>
        <end position="93"/>
    </location>
</feature>
<evidence type="ECO:0000256" key="3">
    <source>
        <dbReference type="ARBA" id="ARBA00022989"/>
    </source>
</evidence>
<evidence type="ECO:0000256" key="1">
    <source>
        <dbReference type="ARBA" id="ARBA00004141"/>
    </source>
</evidence>
<evidence type="ECO:0000256" key="5">
    <source>
        <dbReference type="RuleBase" id="RU363041"/>
    </source>
</evidence>
<comment type="similarity">
    <text evidence="5">Belongs to the 4-toluene sulfonate uptake permease (TSUP) (TC 2.A.102) family.</text>
</comment>